<feature type="compositionally biased region" description="Low complexity" evidence="3">
    <location>
        <begin position="314"/>
        <end position="334"/>
    </location>
</feature>
<dbReference type="GO" id="GO:0030154">
    <property type="term" value="P:cell differentiation"/>
    <property type="evidence" value="ECO:0007669"/>
    <property type="project" value="TreeGrafter"/>
</dbReference>
<dbReference type="PANTHER" id="PTHR10270:SF317">
    <property type="entry name" value="TRANSCRIPTION FACTOR SOX-15-RELATED"/>
    <property type="match status" value="1"/>
</dbReference>
<evidence type="ECO:0000256" key="2">
    <source>
        <dbReference type="PROSITE-ProRule" id="PRU00267"/>
    </source>
</evidence>
<evidence type="ECO:0000256" key="1">
    <source>
        <dbReference type="ARBA" id="ARBA00023125"/>
    </source>
</evidence>
<dbReference type="AlphaFoldDB" id="A0A336KUU3"/>
<dbReference type="GO" id="GO:0005634">
    <property type="term" value="C:nucleus"/>
    <property type="evidence" value="ECO:0007669"/>
    <property type="project" value="UniProtKB-UniRule"/>
</dbReference>
<dbReference type="EMBL" id="UFQT01000781">
    <property type="protein sequence ID" value="SSX27178.1"/>
    <property type="molecule type" value="Genomic_DNA"/>
</dbReference>
<dbReference type="PANTHER" id="PTHR10270">
    <property type="entry name" value="SOX TRANSCRIPTION FACTOR"/>
    <property type="match status" value="1"/>
</dbReference>
<feature type="compositionally biased region" description="Polar residues" evidence="3">
    <location>
        <begin position="143"/>
        <end position="155"/>
    </location>
</feature>
<evidence type="ECO:0000313" key="6">
    <source>
        <dbReference type="EMBL" id="SSX27178.1"/>
    </source>
</evidence>
<dbReference type="EMBL" id="UFQS01000781">
    <property type="protein sequence ID" value="SSX06833.1"/>
    <property type="molecule type" value="Genomic_DNA"/>
</dbReference>
<feature type="region of interest" description="Disordered" evidence="3">
    <location>
        <begin position="297"/>
        <end position="349"/>
    </location>
</feature>
<dbReference type="SUPFAM" id="SSF47095">
    <property type="entry name" value="HMG-box"/>
    <property type="match status" value="1"/>
</dbReference>
<feature type="compositionally biased region" description="Basic and acidic residues" evidence="3">
    <location>
        <begin position="213"/>
        <end position="225"/>
    </location>
</feature>
<dbReference type="Gene3D" id="1.10.30.10">
    <property type="entry name" value="High mobility group box domain"/>
    <property type="match status" value="1"/>
</dbReference>
<feature type="compositionally biased region" description="Basic residues" evidence="3">
    <location>
        <begin position="63"/>
        <end position="75"/>
    </location>
</feature>
<feature type="compositionally biased region" description="Polar residues" evidence="3">
    <location>
        <begin position="195"/>
        <end position="212"/>
    </location>
</feature>
<feature type="compositionally biased region" description="Polar residues" evidence="3">
    <location>
        <begin position="78"/>
        <end position="100"/>
    </location>
</feature>
<dbReference type="Pfam" id="PF00505">
    <property type="entry name" value="HMG_box"/>
    <property type="match status" value="1"/>
</dbReference>
<dbReference type="InterPro" id="IPR009071">
    <property type="entry name" value="HMG_box_dom"/>
</dbReference>
<protein>
    <submittedName>
        <fullName evidence="5">CSON014243 protein</fullName>
    </submittedName>
</protein>
<evidence type="ECO:0000259" key="4">
    <source>
        <dbReference type="PROSITE" id="PS50118"/>
    </source>
</evidence>
<feature type="compositionally biased region" description="Low complexity" evidence="3">
    <location>
        <begin position="451"/>
        <end position="462"/>
    </location>
</feature>
<dbReference type="GO" id="GO:0000978">
    <property type="term" value="F:RNA polymerase II cis-regulatory region sequence-specific DNA binding"/>
    <property type="evidence" value="ECO:0007669"/>
    <property type="project" value="TreeGrafter"/>
</dbReference>
<reference evidence="5" key="1">
    <citation type="submission" date="2018-04" db="EMBL/GenBank/DDBJ databases">
        <authorList>
            <person name="Go L.Y."/>
            <person name="Mitchell J.A."/>
        </authorList>
    </citation>
    <scope>NUCLEOTIDE SEQUENCE</scope>
    <source>
        <tissue evidence="5">Whole organism</tissue>
    </source>
</reference>
<keyword evidence="2" id="KW-0539">Nucleus</keyword>
<dbReference type="OMA" id="MCTQRTL"/>
<feature type="domain" description="HMG box" evidence="4">
    <location>
        <begin position="31"/>
        <end position="64"/>
    </location>
</feature>
<feature type="region of interest" description="Disordered" evidence="3">
    <location>
        <begin position="63"/>
        <end position="107"/>
    </location>
</feature>
<dbReference type="GO" id="GO:0001228">
    <property type="term" value="F:DNA-binding transcription activator activity, RNA polymerase II-specific"/>
    <property type="evidence" value="ECO:0007669"/>
    <property type="project" value="TreeGrafter"/>
</dbReference>
<sequence>MSLDEVKELLINICCYADSNLFIFFYYFVPGKKWRSLTPQDRRPYVEEAERLRVIHMTEHPNYKYRPRRRKHTKTRTNTGPPATNNLINNPVNASNNDTPSPYGDGNCMSPYPYSHYGATHALHTPEPSPTNSPEPNSRNRKSVTGMTEINNTSNKMDDVVNALPTPPSPFEQDSAMHQNYDEKISKKDHGYGEMNSTNYHSPSKSYSYDSNDPSKREYIPYDQTSEAKKYNYNTTNDKRYSSYDSNLGEKRYISSTSAPTTIAAVVNGMYVMCSNRSALDQGHIVTGTYFPPLPTSQDQQNLGGSLITTNSNMGHGSMVSSSASSAGSSSNTHHSTKEHSTSNQNNMDTYYGNTSVITSYASYPNSYQNNYITHNTTVNQMSNEEMDKYMKYTENNNNFNEYEQYHGNHSNSVSAYHQQSIPSTLPLNPTQNNGLVLNNQQEYYQQFAQQQQQQNQNQQQQLNSPQTLSGSTKVDAMIGANTIPNTNYSLVPEGYAGQEPIKEDFSNILAGVRQTCYSN</sequence>
<dbReference type="PROSITE" id="PS50118">
    <property type="entry name" value="HMG_BOX_2"/>
    <property type="match status" value="1"/>
</dbReference>
<keyword evidence="1 2" id="KW-0238">DNA-binding</keyword>
<feature type="DNA-binding region" description="HMG box" evidence="2">
    <location>
        <begin position="31"/>
        <end position="64"/>
    </location>
</feature>
<evidence type="ECO:0000256" key="3">
    <source>
        <dbReference type="SAM" id="MobiDB-lite"/>
    </source>
</evidence>
<feature type="region of interest" description="Disordered" evidence="3">
    <location>
        <begin position="188"/>
        <end position="225"/>
    </location>
</feature>
<evidence type="ECO:0000313" key="5">
    <source>
        <dbReference type="EMBL" id="SSX06833.1"/>
    </source>
</evidence>
<feature type="region of interest" description="Disordered" evidence="3">
    <location>
        <begin position="451"/>
        <end position="471"/>
    </location>
</feature>
<organism evidence="5">
    <name type="scientific">Culicoides sonorensis</name>
    <name type="common">Biting midge</name>
    <dbReference type="NCBI Taxonomy" id="179676"/>
    <lineage>
        <taxon>Eukaryota</taxon>
        <taxon>Metazoa</taxon>
        <taxon>Ecdysozoa</taxon>
        <taxon>Arthropoda</taxon>
        <taxon>Hexapoda</taxon>
        <taxon>Insecta</taxon>
        <taxon>Pterygota</taxon>
        <taxon>Neoptera</taxon>
        <taxon>Endopterygota</taxon>
        <taxon>Diptera</taxon>
        <taxon>Nematocera</taxon>
        <taxon>Chironomoidea</taxon>
        <taxon>Ceratopogonidae</taxon>
        <taxon>Ceratopogoninae</taxon>
        <taxon>Culicoides</taxon>
        <taxon>Monoculicoides</taxon>
    </lineage>
</organism>
<proteinExistence type="predicted"/>
<dbReference type="VEuPathDB" id="VectorBase:CSON014243"/>
<feature type="region of interest" description="Disordered" evidence="3">
    <location>
        <begin position="119"/>
        <end position="175"/>
    </location>
</feature>
<feature type="region of interest" description="Disordered" evidence="3">
    <location>
        <begin position="414"/>
        <end position="435"/>
    </location>
</feature>
<name>A0A336KUU3_CULSO</name>
<feature type="compositionally biased region" description="Polar residues" evidence="3">
    <location>
        <begin position="297"/>
        <end position="313"/>
    </location>
</feature>
<dbReference type="InterPro" id="IPR050140">
    <property type="entry name" value="SRY-related_HMG-box_TF-like"/>
</dbReference>
<accession>A0A336KUU3</accession>
<reference evidence="6" key="2">
    <citation type="submission" date="2018-07" db="EMBL/GenBank/DDBJ databases">
        <authorList>
            <person name="Quirk P.G."/>
            <person name="Krulwich T.A."/>
        </authorList>
    </citation>
    <scope>NUCLEOTIDE SEQUENCE</scope>
</reference>
<gene>
    <name evidence="5" type="primary">CSON014243</name>
</gene>
<dbReference type="InterPro" id="IPR036910">
    <property type="entry name" value="HMG_box_dom_sf"/>
</dbReference>